<evidence type="ECO:0000313" key="3">
    <source>
        <dbReference type="RefSeq" id="XP_033179582.1"/>
    </source>
</evidence>
<feature type="domain" description="Mos1 transposase HTH" evidence="1">
    <location>
        <begin position="5"/>
        <end position="54"/>
    </location>
</feature>
<evidence type="ECO:0000259" key="1">
    <source>
        <dbReference type="Pfam" id="PF17906"/>
    </source>
</evidence>
<dbReference type="GO" id="GO:0003690">
    <property type="term" value="F:double-stranded DNA binding"/>
    <property type="evidence" value="ECO:0007669"/>
    <property type="project" value="TreeGrafter"/>
</dbReference>
<dbReference type="PANTHER" id="PTHR46060:SF2">
    <property type="entry name" value="HISTONE-LYSINE N-METHYLTRANSFERASE SETMAR"/>
    <property type="match status" value="1"/>
</dbReference>
<dbReference type="InterPro" id="IPR036397">
    <property type="entry name" value="RNaseH_sf"/>
</dbReference>
<dbReference type="GO" id="GO:0031297">
    <property type="term" value="P:replication fork processing"/>
    <property type="evidence" value="ECO:0007669"/>
    <property type="project" value="TreeGrafter"/>
</dbReference>
<dbReference type="Gene3D" id="1.10.10.10">
    <property type="entry name" value="Winged helix-like DNA-binding domain superfamily/Winged helix DNA-binding domain"/>
    <property type="match status" value="1"/>
</dbReference>
<accession>A0A6P8LKG7</accession>
<name>A0A6P8LKG7_BOMIM</name>
<keyword evidence="2" id="KW-1185">Reference proteome</keyword>
<dbReference type="GO" id="GO:0044547">
    <property type="term" value="F:DNA topoisomerase binding"/>
    <property type="evidence" value="ECO:0007669"/>
    <property type="project" value="TreeGrafter"/>
</dbReference>
<dbReference type="AlphaFoldDB" id="A0A6P8LKG7"/>
<dbReference type="Pfam" id="PF13412">
    <property type="entry name" value="HTH_24"/>
    <property type="match status" value="1"/>
</dbReference>
<dbReference type="RefSeq" id="XP_033179582.1">
    <property type="nucleotide sequence ID" value="XM_033323691.1"/>
</dbReference>
<dbReference type="Pfam" id="PF17906">
    <property type="entry name" value="HTH_48"/>
    <property type="match status" value="1"/>
</dbReference>
<dbReference type="GO" id="GO:0006303">
    <property type="term" value="P:double-strand break repair via nonhomologous end joining"/>
    <property type="evidence" value="ECO:0007669"/>
    <property type="project" value="TreeGrafter"/>
</dbReference>
<dbReference type="GO" id="GO:0044774">
    <property type="term" value="P:mitotic DNA integrity checkpoint signaling"/>
    <property type="evidence" value="ECO:0007669"/>
    <property type="project" value="TreeGrafter"/>
</dbReference>
<protein>
    <submittedName>
        <fullName evidence="3">Histone-lysine N-methyltransferase SETMAR-like</fullName>
    </submittedName>
</protein>
<dbReference type="Gene3D" id="1.10.10.1450">
    <property type="match status" value="1"/>
</dbReference>
<dbReference type="GO" id="GO:0003697">
    <property type="term" value="F:single-stranded DNA binding"/>
    <property type="evidence" value="ECO:0007669"/>
    <property type="project" value="TreeGrafter"/>
</dbReference>
<dbReference type="GO" id="GO:0035861">
    <property type="term" value="C:site of double-strand break"/>
    <property type="evidence" value="ECO:0007669"/>
    <property type="project" value="TreeGrafter"/>
</dbReference>
<organism evidence="2 3">
    <name type="scientific">Bombus impatiens</name>
    <name type="common">Bumblebee</name>
    <dbReference type="NCBI Taxonomy" id="132113"/>
    <lineage>
        <taxon>Eukaryota</taxon>
        <taxon>Metazoa</taxon>
        <taxon>Ecdysozoa</taxon>
        <taxon>Arthropoda</taxon>
        <taxon>Hexapoda</taxon>
        <taxon>Insecta</taxon>
        <taxon>Pterygota</taxon>
        <taxon>Neoptera</taxon>
        <taxon>Endopterygota</taxon>
        <taxon>Hymenoptera</taxon>
        <taxon>Apocrita</taxon>
        <taxon>Aculeata</taxon>
        <taxon>Apoidea</taxon>
        <taxon>Anthophila</taxon>
        <taxon>Apidae</taxon>
        <taxon>Bombus</taxon>
        <taxon>Pyrobombus</taxon>
    </lineage>
</organism>
<reference evidence="3" key="1">
    <citation type="submission" date="2025-08" db="UniProtKB">
        <authorList>
            <consortium name="RefSeq"/>
        </authorList>
    </citation>
    <scope>IDENTIFICATION</scope>
</reference>
<dbReference type="GO" id="GO:0000014">
    <property type="term" value="F:single-stranded DNA endodeoxyribonuclease activity"/>
    <property type="evidence" value="ECO:0007669"/>
    <property type="project" value="TreeGrafter"/>
</dbReference>
<sequence length="164" mass="19171">MEDQKIHFRHVMFHCFKKDSTLKNTAKEICDVYGDRSITVQTVRNCFRSFRAGNFNLKDEDRSGRPSTTDTDLIKAYLDENPRSSFREIADVLNIPRTTIHEHLTKLGYVNRYEVWVAHQLTESNLLNRILTCDLLIQRNKREPFLKKLITGDESLGRVEISVL</sequence>
<dbReference type="GO" id="GO:0046975">
    <property type="term" value="F:histone H3K36 methyltransferase activity"/>
    <property type="evidence" value="ECO:0007669"/>
    <property type="project" value="TreeGrafter"/>
</dbReference>
<dbReference type="OrthoDB" id="10032414at2759"/>
<dbReference type="GO" id="GO:0005634">
    <property type="term" value="C:nucleus"/>
    <property type="evidence" value="ECO:0007669"/>
    <property type="project" value="TreeGrafter"/>
</dbReference>
<dbReference type="InterPro" id="IPR036388">
    <property type="entry name" value="WH-like_DNA-bd_sf"/>
</dbReference>
<evidence type="ECO:0000313" key="2">
    <source>
        <dbReference type="Proteomes" id="UP000515180"/>
    </source>
</evidence>
<gene>
    <name evidence="3" type="primary">LOC117152327</name>
</gene>
<proteinExistence type="predicted"/>
<dbReference type="GO" id="GO:0042800">
    <property type="term" value="F:histone H3K4 methyltransferase activity"/>
    <property type="evidence" value="ECO:0007669"/>
    <property type="project" value="TreeGrafter"/>
</dbReference>
<dbReference type="Proteomes" id="UP000515180">
    <property type="component" value="Unplaced"/>
</dbReference>
<dbReference type="GeneID" id="117152327"/>
<dbReference type="GO" id="GO:0000793">
    <property type="term" value="C:condensed chromosome"/>
    <property type="evidence" value="ECO:0007669"/>
    <property type="project" value="TreeGrafter"/>
</dbReference>
<dbReference type="PANTHER" id="PTHR46060">
    <property type="entry name" value="MARINER MOS1 TRANSPOSASE-LIKE PROTEIN"/>
    <property type="match status" value="1"/>
</dbReference>
<dbReference type="GO" id="GO:0015074">
    <property type="term" value="P:DNA integration"/>
    <property type="evidence" value="ECO:0007669"/>
    <property type="project" value="TreeGrafter"/>
</dbReference>
<dbReference type="InterPro" id="IPR052709">
    <property type="entry name" value="Transposase-MT_Hybrid"/>
</dbReference>
<dbReference type="GO" id="GO:0000729">
    <property type="term" value="P:DNA double-strand break processing"/>
    <property type="evidence" value="ECO:0007669"/>
    <property type="project" value="TreeGrafter"/>
</dbReference>
<dbReference type="Gene3D" id="3.30.420.10">
    <property type="entry name" value="Ribonuclease H-like superfamily/Ribonuclease H"/>
    <property type="match status" value="1"/>
</dbReference>
<dbReference type="InterPro" id="IPR041426">
    <property type="entry name" value="Mos1_HTH"/>
</dbReference>